<proteinExistence type="predicted"/>
<evidence type="ECO:0000313" key="2">
    <source>
        <dbReference type="Proteomes" id="UP000012589"/>
    </source>
</evidence>
<evidence type="ECO:0000313" key="1">
    <source>
        <dbReference type="EMBL" id="EMZ21610.1"/>
    </source>
</evidence>
<dbReference type="OrthoDB" id="9803238at2"/>
<organism evidence="1 2">
    <name type="scientific">Eubacterium plexicaudatum ASF492</name>
    <dbReference type="NCBI Taxonomy" id="1235802"/>
    <lineage>
        <taxon>Bacteria</taxon>
        <taxon>Bacillati</taxon>
        <taxon>Bacillota</taxon>
        <taxon>Clostridia</taxon>
        <taxon>Eubacteriales</taxon>
        <taxon>Eubacteriaceae</taxon>
        <taxon>Eubacterium</taxon>
    </lineage>
</organism>
<gene>
    <name evidence="1" type="ORF">C823_04427</name>
</gene>
<sequence>MPVSMCPECTLEGRAVKELMHLPQVVGGNNDRFN</sequence>
<dbReference type="AlphaFoldDB" id="N2A699"/>
<name>N2A699_9FIRM</name>
<dbReference type="STRING" id="1235802.C823_04427"/>
<protein>
    <submittedName>
        <fullName evidence="1">Uncharacterized protein</fullName>
    </submittedName>
</protein>
<reference evidence="1 2" key="1">
    <citation type="journal article" date="2014" name="Genome Announc.">
        <title>Draft genome sequences of the altered schaedler flora, a defined bacterial community from gnotobiotic mice.</title>
        <authorList>
            <person name="Wannemuehler M.J."/>
            <person name="Overstreet A.M."/>
            <person name="Ward D.V."/>
            <person name="Phillips G.J."/>
        </authorList>
    </citation>
    <scope>NUCLEOTIDE SEQUENCE [LARGE SCALE GENOMIC DNA]</scope>
    <source>
        <strain evidence="1 2">ASF492</strain>
    </source>
</reference>
<dbReference type="PATRIC" id="fig|1235802.3.peg.4708"/>
<keyword evidence="2" id="KW-1185">Reference proteome</keyword>
<dbReference type="EMBL" id="AQFT01000129">
    <property type="protein sequence ID" value="EMZ21610.1"/>
    <property type="molecule type" value="Genomic_DNA"/>
</dbReference>
<dbReference type="HOGENOM" id="CLU_3373812_0_0_9"/>
<dbReference type="Proteomes" id="UP000012589">
    <property type="component" value="Unassembled WGS sequence"/>
</dbReference>
<accession>N2A699</accession>
<comment type="caution">
    <text evidence="1">The sequence shown here is derived from an EMBL/GenBank/DDBJ whole genome shotgun (WGS) entry which is preliminary data.</text>
</comment>